<accession>A0A6J5SZ96</accession>
<name>A0A6J5SZ96_9CAUD</name>
<evidence type="ECO:0008006" key="3">
    <source>
        <dbReference type="Google" id="ProtNLM"/>
    </source>
</evidence>
<protein>
    <recommendedName>
        <fullName evidence="3">Phosphoadenosine phosphosulphate reductase</fullName>
    </recommendedName>
</protein>
<dbReference type="EMBL" id="LR797312">
    <property type="protein sequence ID" value="CAB4202290.1"/>
    <property type="molecule type" value="Genomic_DNA"/>
</dbReference>
<sequence length="273" mass="30723">MLNIISLGAGVQSTTMALMAAHGEITPMPDAAIFADTQSEPRAVYEHLKWLMSPNVLPFSVHIVTKGNLGKVTLDVAEGRAKRCDSPPLWIQSQEVNSAAPISRACTGEYKIKPILKKVDELCGLKPYQRKPKQPIVNQWIGISTDEVVRAKKSDRPYIIHRWPLIELGMNRTRCISWLKANDYPVPTKSACTFCPYKQNDQWRQLRDRSPEEWAETVEFDRRLRAGGKNWPRTAGPVFLHRDLVPLGEAKLDGGMNDLWGDMPEECEGMCGV</sequence>
<dbReference type="EMBL" id="LR797491">
    <property type="protein sequence ID" value="CAB4220600.1"/>
    <property type="molecule type" value="Genomic_DNA"/>
</dbReference>
<organism evidence="2">
    <name type="scientific">uncultured Caudovirales phage</name>
    <dbReference type="NCBI Taxonomy" id="2100421"/>
    <lineage>
        <taxon>Viruses</taxon>
        <taxon>Duplodnaviria</taxon>
        <taxon>Heunggongvirae</taxon>
        <taxon>Uroviricota</taxon>
        <taxon>Caudoviricetes</taxon>
        <taxon>Peduoviridae</taxon>
        <taxon>Maltschvirus</taxon>
        <taxon>Maltschvirus maltsch</taxon>
    </lineage>
</organism>
<evidence type="ECO:0000313" key="2">
    <source>
        <dbReference type="EMBL" id="CAB4220600.1"/>
    </source>
</evidence>
<proteinExistence type="predicted"/>
<reference evidence="2" key="1">
    <citation type="submission" date="2020-05" db="EMBL/GenBank/DDBJ databases">
        <authorList>
            <person name="Chiriac C."/>
            <person name="Salcher M."/>
            <person name="Ghai R."/>
            <person name="Kavagutti S V."/>
        </authorList>
    </citation>
    <scope>NUCLEOTIDE SEQUENCE</scope>
</reference>
<gene>
    <name evidence="1" type="ORF">UFOVP1376_6</name>
    <name evidence="2" type="ORF">UFOVP1623_3</name>
</gene>
<evidence type="ECO:0000313" key="1">
    <source>
        <dbReference type="EMBL" id="CAB4202290.1"/>
    </source>
</evidence>